<gene>
    <name evidence="1" type="ORF">GMARGA_LOCUS31505</name>
</gene>
<proteinExistence type="predicted"/>
<name>A0ABN7WKY8_GIGMA</name>
<dbReference type="Proteomes" id="UP000789901">
    <property type="component" value="Unassembled WGS sequence"/>
</dbReference>
<accession>A0ABN7WKY8</accession>
<sequence>DPYNAGWYSESDDKFEMIKEKRIRNKEEIPKVNVEPENLVLDLIKNIYREILSRKELKRNKRPTYKLYQKSTKISHNNGTTRMGNLGQYYQDSSKVEKSKVIKEKDELRELLDAYYDLNDAVFGFNEEQENELEVLLKEVSTECKINVRNNKDKGVKVRMELDPFEEKKEEKAETVPTKYNLDNKAKTEGDRETFEERSVKEWCKDRYRRPLDGDDLDYVCNL</sequence>
<comment type="caution">
    <text evidence="1">The sequence shown here is derived from an EMBL/GenBank/DDBJ whole genome shotgun (WGS) entry which is preliminary data.</text>
</comment>
<reference evidence="1 2" key="1">
    <citation type="submission" date="2021-06" db="EMBL/GenBank/DDBJ databases">
        <authorList>
            <person name="Kallberg Y."/>
            <person name="Tangrot J."/>
            <person name="Rosling A."/>
        </authorList>
    </citation>
    <scope>NUCLEOTIDE SEQUENCE [LARGE SCALE GENOMIC DNA]</scope>
    <source>
        <strain evidence="1 2">120-4 pot B 10/14</strain>
    </source>
</reference>
<keyword evidence="2" id="KW-1185">Reference proteome</keyword>
<organism evidence="1 2">
    <name type="scientific">Gigaspora margarita</name>
    <dbReference type="NCBI Taxonomy" id="4874"/>
    <lineage>
        <taxon>Eukaryota</taxon>
        <taxon>Fungi</taxon>
        <taxon>Fungi incertae sedis</taxon>
        <taxon>Mucoromycota</taxon>
        <taxon>Glomeromycotina</taxon>
        <taxon>Glomeromycetes</taxon>
        <taxon>Diversisporales</taxon>
        <taxon>Gigasporaceae</taxon>
        <taxon>Gigaspora</taxon>
    </lineage>
</organism>
<evidence type="ECO:0000313" key="1">
    <source>
        <dbReference type="EMBL" id="CAG8833343.1"/>
    </source>
</evidence>
<protein>
    <submittedName>
        <fullName evidence="1">19462_t:CDS:1</fullName>
    </submittedName>
</protein>
<evidence type="ECO:0000313" key="2">
    <source>
        <dbReference type="Proteomes" id="UP000789901"/>
    </source>
</evidence>
<feature type="non-terminal residue" evidence="1">
    <location>
        <position position="1"/>
    </location>
</feature>
<dbReference type="EMBL" id="CAJVQB010047153">
    <property type="protein sequence ID" value="CAG8833343.1"/>
    <property type="molecule type" value="Genomic_DNA"/>
</dbReference>